<gene>
    <name evidence="5" type="ORF">HZS55_05910</name>
</gene>
<dbReference type="InterPro" id="IPR029044">
    <property type="entry name" value="Nucleotide-diphossugar_trans"/>
</dbReference>
<dbReference type="KEGG" id="hrr:HZS55_05910"/>
<dbReference type="Proteomes" id="UP000509667">
    <property type="component" value="Chromosome"/>
</dbReference>
<accession>A0A7D5NZ18</accession>
<dbReference type="EMBL" id="CP058910">
    <property type="protein sequence ID" value="QLH76866.1"/>
    <property type="molecule type" value="Genomic_DNA"/>
</dbReference>
<evidence type="ECO:0000256" key="1">
    <source>
        <dbReference type="ARBA" id="ARBA00006739"/>
    </source>
</evidence>
<dbReference type="Gene3D" id="3.90.550.10">
    <property type="entry name" value="Spore Coat Polysaccharide Biosynthesis Protein SpsA, Chain A"/>
    <property type="match status" value="1"/>
</dbReference>
<dbReference type="AlphaFoldDB" id="A0A7D5NZ18"/>
<organism evidence="5 6">
    <name type="scientific">Halosimplex rubrum</name>
    <dbReference type="NCBI Taxonomy" id="869889"/>
    <lineage>
        <taxon>Archaea</taxon>
        <taxon>Methanobacteriati</taxon>
        <taxon>Methanobacteriota</taxon>
        <taxon>Stenosarchaea group</taxon>
        <taxon>Halobacteria</taxon>
        <taxon>Halobacteriales</taxon>
        <taxon>Haloarculaceae</taxon>
        <taxon>Halosimplex</taxon>
    </lineage>
</organism>
<evidence type="ECO:0000259" key="4">
    <source>
        <dbReference type="Pfam" id="PF00535"/>
    </source>
</evidence>
<keyword evidence="6" id="KW-1185">Reference proteome</keyword>
<dbReference type="PANTHER" id="PTHR43179:SF12">
    <property type="entry name" value="GALACTOFURANOSYLTRANSFERASE GLFT2"/>
    <property type="match status" value="1"/>
</dbReference>
<keyword evidence="3 5" id="KW-0808">Transferase</keyword>
<keyword evidence="2" id="KW-0328">Glycosyltransferase</keyword>
<evidence type="ECO:0000313" key="6">
    <source>
        <dbReference type="Proteomes" id="UP000509667"/>
    </source>
</evidence>
<evidence type="ECO:0000256" key="2">
    <source>
        <dbReference type="ARBA" id="ARBA00022676"/>
    </source>
</evidence>
<feature type="domain" description="Glycosyltransferase 2-like" evidence="4">
    <location>
        <begin position="7"/>
        <end position="114"/>
    </location>
</feature>
<dbReference type="InterPro" id="IPR001173">
    <property type="entry name" value="Glyco_trans_2-like"/>
</dbReference>
<dbReference type="OrthoDB" id="46222at2157"/>
<name>A0A7D5NZ18_9EURY</name>
<dbReference type="RefSeq" id="WP_179910800.1">
    <property type="nucleotide sequence ID" value="NZ_CP058910.1"/>
</dbReference>
<dbReference type="Pfam" id="PF00535">
    <property type="entry name" value="Glycos_transf_2"/>
    <property type="match status" value="1"/>
</dbReference>
<evidence type="ECO:0000313" key="5">
    <source>
        <dbReference type="EMBL" id="QLH76866.1"/>
    </source>
</evidence>
<reference evidence="5 6" key="1">
    <citation type="submission" date="2020-07" db="EMBL/GenBank/DDBJ databases">
        <title>Halosimplex pelagicum sp. nov. and Halosimplex rubrum sp. nov., isolated from salted brown alga Laminaria, and emended description of the genus Halosimplex.</title>
        <authorList>
            <person name="Cui H."/>
        </authorList>
    </citation>
    <scope>NUCLEOTIDE SEQUENCE [LARGE SCALE GENOMIC DNA]</scope>
    <source>
        <strain evidence="5 6">R27</strain>
    </source>
</reference>
<comment type="similarity">
    <text evidence="1">Belongs to the glycosyltransferase 2 family.</text>
</comment>
<dbReference type="PANTHER" id="PTHR43179">
    <property type="entry name" value="RHAMNOSYLTRANSFERASE WBBL"/>
    <property type="match status" value="1"/>
</dbReference>
<evidence type="ECO:0000256" key="3">
    <source>
        <dbReference type="ARBA" id="ARBA00022679"/>
    </source>
</evidence>
<sequence>MSQPTFSVVFLTWNPGDRIANSIRSVFSQSYEDLEVIVVDNDSEDGTVDRLNTEFDDDRLRVYENDRNLGFADGIEVGIEHARGEYICCYNHDTTFADGYFETLSKHVSDDVVLTTARENHRVSSTAKCVRLISIYGFTVPYDVTGLSGRARVNYVPGDGAIVPRQIYQKVLNRTVFDARYHPRCEDVNLSLTLENADVDIYAVLDTYSVHPDKAEFYAPTVANFLTLAGTTRARMRTFWANDRPVQATIAAMSIFTHPLFIYSLSFPRPTAAFRERTGY</sequence>
<dbReference type="GO" id="GO:0016757">
    <property type="term" value="F:glycosyltransferase activity"/>
    <property type="evidence" value="ECO:0007669"/>
    <property type="project" value="UniProtKB-KW"/>
</dbReference>
<proteinExistence type="inferred from homology"/>
<dbReference type="GeneID" id="56077379"/>
<protein>
    <submittedName>
        <fullName evidence="5">Glycosyltransferase family 2 protein</fullName>
    </submittedName>
</protein>
<dbReference type="SUPFAM" id="SSF53448">
    <property type="entry name" value="Nucleotide-diphospho-sugar transferases"/>
    <property type="match status" value="1"/>
</dbReference>